<dbReference type="OrthoDB" id="5068804at2759"/>
<dbReference type="AlphaFoldDB" id="A0A2H3TPM1"/>
<dbReference type="EMBL" id="FMJY01000007">
    <property type="protein sequence ID" value="SCO87661.1"/>
    <property type="molecule type" value="Genomic_DNA"/>
</dbReference>
<name>A0A2H3TPM1_FUSOX</name>
<evidence type="ECO:0000313" key="2">
    <source>
        <dbReference type="Proteomes" id="UP000219369"/>
    </source>
</evidence>
<proteinExistence type="predicted"/>
<organism evidence="1 2">
    <name type="scientific">Fusarium oxysporum</name>
    <name type="common">Fusarium vascular wilt</name>
    <dbReference type="NCBI Taxonomy" id="5507"/>
    <lineage>
        <taxon>Eukaryota</taxon>
        <taxon>Fungi</taxon>
        <taxon>Dikarya</taxon>
        <taxon>Ascomycota</taxon>
        <taxon>Pezizomycotina</taxon>
        <taxon>Sordariomycetes</taxon>
        <taxon>Hypocreomycetidae</taxon>
        <taxon>Hypocreales</taxon>
        <taxon>Nectriaceae</taxon>
        <taxon>Fusarium</taxon>
        <taxon>Fusarium oxysporum species complex</taxon>
    </lineage>
</organism>
<gene>
    <name evidence="1" type="ORF">FRV6_11788</name>
</gene>
<protein>
    <submittedName>
        <fullName evidence="1">Uncharacterized protein</fullName>
    </submittedName>
</protein>
<dbReference type="Proteomes" id="UP000219369">
    <property type="component" value="Unassembled WGS sequence"/>
</dbReference>
<sequence>MALFESTCISSDITPEDALAFYREHGIYYQENSTIGSLAESLGGQALTRDGMSEFFKLVEKDERAHKIVQPFLAGSFRFWFTLGADPGKFYASTIDPDQDDKIVIYMWQPATNLEFSHKSHIGANKGAGASNGLVHIPYSFLKYVKKLEEYPVEMEKGGLLIVHPRLAFMVSRGLAAGYVFQSTQNGSQTPS</sequence>
<reference evidence="2" key="1">
    <citation type="submission" date="2016-09" db="EMBL/GenBank/DDBJ databases">
        <authorList>
            <person name="Guldener U."/>
        </authorList>
    </citation>
    <scope>NUCLEOTIDE SEQUENCE [LARGE SCALE GENOMIC DNA]</scope>
    <source>
        <strain evidence="2">V64-1</strain>
    </source>
</reference>
<dbReference type="VEuPathDB" id="FungiDB:HZS61_010505"/>
<accession>A0A2H3TPM1</accession>
<evidence type="ECO:0000313" key="1">
    <source>
        <dbReference type="EMBL" id="SCO87661.1"/>
    </source>
</evidence>
<dbReference type="VEuPathDB" id="FungiDB:FOZG_04489"/>